<evidence type="ECO:0000313" key="1">
    <source>
        <dbReference type="EMBL" id="VDN24927.1"/>
    </source>
</evidence>
<dbReference type="WBParaSite" id="GPUH_0001488901-mRNA-1">
    <property type="protein sequence ID" value="GPUH_0001488901-mRNA-1"/>
    <property type="gene ID" value="GPUH_0001488901"/>
</dbReference>
<evidence type="ECO:0000313" key="5">
    <source>
        <dbReference type="WBParaSite" id="GPUH_0001942901-mRNA-1"/>
    </source>
</evidence>
<evidence type="ECO:0000313" key="2">
    <source>
        <dbReference type="EMBL" id="VDN33778.1"/>
    </source>
</evidence>
<keyword evidence="3" id="KW-1185">Reference proteome</keyword>
<dbReference type="WBParaSite" id="GPUH_0001942901-mRNA-1">
    <property type="protein sequence ID" value="GPUH_0001942901-mRNA-1"/>
    <property type="gene ID" value="GPUH_0001942901"/>
</dbReference>
<dbReference type="Proteomes" id="UP000271098">
    <property type="component" value="Unassembled WGS sequence"/>
</dbReference>
<reference evidence="4 5" key="1">
    <citation type="submission" date="2016-06" db="UniProtKB">
        <authorList>
            <consortium name="WormBaseParasite"/>
        </authorList>
    </citation>
    <scope>IDENTIFICATION</scope>
</reference>
<organism evidence="5">
    <name type="scientific">Gongylonema pulchrum</name>
    <dbReference type="NCBI Taxonomy" id="637853"/>
    <lineage>
        <taxon>Eukaryota</taxon>
        <taxon>Metazoa</taxon>
        <taxon>Ecdysozoa</taxon>
        <taxon>Nematoda</taxon>
        <taxon>Chromadorea</taxon>
        <taxon>Rhabditida</taxon>
        <taxon>Spirurina</taxon>
        <taxon>Spiruromorpha</taxon>
        <taxon>Spiruroidea</taxon>
        <taxon>Gongylonematidae</taxon>
        <taxon>Gongylonema</taxon>
    </lineage>
</organism>
<sequence length="89" mass="9595">MTINFAVQPTSDKLMLFGGEGHLQCQETWDTNIYSIVAAFVNRSSGHVCMLSNIPTSSTHSHWSSVRQSAVLTAFHGQFGLPALAAQSA</sequence>
<dbReference type="AlphaFoldDB" id="A0A183EEL3"/>
<accession>A0A183EEL3</accession>
<reference evidence="1 3" key="2">
    <citation type="submission" date="2018-11" db="EMBL/GenBank/DDBJ databases">
        <authorList>
            <consortium name="Pathogen Informatics"/>
        </authorList>
    </citation>
    <scope>NUCLEOTIDE SEQUENCE [LARGE SCALE GENOMIC DNA]</scope>
</reference>
<dbReference type="EMBL" id="UYRT01081740">
    <property type="protein sequence ID" value="VDN24927.1"/>
    <property type="molecule type" value="Genomic_DNA"/>
</dbReference>
<evidence type="ECO:0000313" key="3">
    <source>
        <dbReference type="Proteomes" id="UP000271098"/>
    </source>
</evidence>
<proteinExistence type="predicted"/>
<name>A0A183EEL3_9BILA</name>
<protein>
    <submittedName>
        <fullName evidence="1 4">Uncharacterized protein</fullName>
    </submittedName>
</protein>
<dbReference type="EMBL" id="UYRT01088455">
    <property type="protein sequence ID" value="VDN33778.1"/>
    <property type="molecule type" value="Genomic_DNA"/>
</dbReference>
<gene>
    <name evidence="1" type="ORF">GPUH_LOCUS14870</name>
    <name evidence="2" type="ORF">GPUH_LOCUS19404</name>
</gene>
<evidence type="ECO:0000313" key="4">
    <source>
        <dbReference type="WBParaSite" id="GPUH_0001488901-mRNA-1"/>
    </source>
</evidence>